<organism evidence="1 2">
    <name type="scientific">Protopolystoma xenopodis</name>
    <dbReference type="NCBI Taxonomy" id="117903"/>
    <lineage>
        <taxon>Eukaryota</taxon>
        <taxon>Metazoa</taxon>
        <taxon>Spiralia</taxon>
        <taxon>Lophotrochozoa</taxon>
        <taxon>Platyhelminthes</taxon>
        <taxon>Monogenea</taxon>
        <taxon>Polyopisthocotylea</taxon>
        <taxon>Polystomatidea</taxon>
        <taxon>Polystomatidae</taxon>
        <taxon>Protopolystoma</taxon>
    </lineage>
</organism>
<sequence length="127" mass="13648">MDLMTSVRFQSLFHLTSTIARFEVHLNTTPMGTTVSSPAWSPGFCYNKPSSLVIGSVPTSDSGISTAAVPCPSLPSAHMVGRNFGEHTLIKGSNLLLSAEVGHNGDPDISYLTMEVGRMELLFTEFV</sequence>
<gene>
    <name evidence="1" type="ORF">PXEA_LOCUS18473</name>
</gene>
<dbReference type="Proteomes" id="UP000784294">
    <property type="component" value="Unassembled WGS sequence"/>
</dbReference>
<name>A0A3S5ATR9_9PLAT</name>
<evidence type="ECO:0000313" key="1">
    <source>
        <dbReference type="EMBL" id="VEL25033.1"/>
    </source>
</evidence>
<protein>
    <submittedName>
        <fullName evidence="1">Uncharacterized protein</fullName>
    </submittedName>
</protein>
<keyword evidence="2" id="KW-1185">Reference proteome</keyword>
<evidence type="ECO:0000313" key="2">
    <source>
        <dbReference type="Proteomes" id="UP000784294"/>
    </source>
</evidence>
<reference evidence="1" key="1">
    <citation type="submission" date="2018-11" db="EMBL/GenBank/DDBJ databases">
        <authorList>
            <consortium name="Pathogen Informatics"/>
        </authorList>
    </citation>
    <scope>NUCLEOTIDE SEQUENCE</scope>
</reference>
<dbReference type="AlphaFoldDB" id="A0A3S5ATR9"/>
<proteinExistence type="predicted"/>
<accession>A0A3S5ATR9</accession>
<dbReference type="EMBL" id="CAAALY010071291">
    <property type="protein sequence ID" value="VEL25033.1"/>
    <property type="molecule type" value="Genomic_DNA"/>
</dbReference>
<comment type="caution">
    <text evidence="1">The sequence shown here is derived from an EMBL/GenBank/DDBJ whole genome shotgun (WGS) entry which is preliminary data.</text>
</comment>